<organism evidence="6 7">
    <name type="scientific">Cupriavidus pauculus</name>
    <dbReference type="NCBI Taxonomy" id="82633"/>
    <lineage>
        <taxon>Bacteria</taxon>
        <taxon>Pseudomonadati</taxon>
        <taxon>Pseudomonadota</taxon>
        <taxon>Betaproteobacteria</taxon>
        <taxon>Burkholderiales</taxon>
        <taxon>Burkholderiaceae</taxon>
        <taxon>Cupriavidus</taxon>
    </lineage>
</organism>
<evidence type="ECO:0000256" key="4">
    <source>
        <dbReference type="ARBA" id="ARBA00023163"/>
    </source>
</evidence>
<evidence type="ECO:0000313" key="6">
    <source>
        <dbReference type="EMBL" id="AZG16853.1"/>
    </source>
</evidence>
<dbReference type="Gene3D" id="3.40.190.10">
    <property type="entry name" value="Periplasmic binding protein-like II"/>
    <property type="match status" value="1"/>
</dbReference>
<evidence type="ECO:0000313" key="7">
    <source>
        <dbReference type="Proteomes" id="UP000270411"/>
    </source>
</evidence>
<keyword evidence="3" id="KW-0238">DNA-binding</keyword>
<dbReference type="PANTHER" id="PTHR30419:SF30">
    <property type="entry name" value="LYSR FAMILY TRANSCRIPTIONAL REGULATOR"/>
    <property type="match status" value="1"/>
</dbReference>
<feature type="domain" description="HTH lysR-type" evidence="5">
    <location>
        <begin position="1"/>
        <end position="58"/>
    </location>
</feature>
<dbReference type="SUPFAM" id="SSF53850">
    <property type="entry name" value="Periplasmic binding protein-like II"/>
    <property type="match status" value="1"/>
</dbReference>
<dbReference type="GO" id="GO:0005829">
    <property type="term" value="C:cytosol"/>
    <property type="evidence" value="ECO:0007669"/>
    <property type="project" value="TreeGrafter"/>
</dbReference>
<dbReference type="EMBL" id="CP033970">
    <property type="protein sequence ID" value="AZG16853.1"/>
    <property type="molecule type" value="Genomic_DNA"/>
</dbReference>
<dbReference type="Proteomes" id="UP000270411">
    <property type="component" value="Chromosome 2"/>
</dbReference>
<sequence>MKLHHLRDFVAIAETRSIRGASRQLGLTQPALTRSLRELETELGAPLLERHARGVVPTPIGQAFLRRAHAAMEEIRRAQEEVAQMRGTQTGTVAVGLSGATWLGLVPEVFPAFRKSHPAVRLRMVEGFFPALEGRLSDGTLDFYIGPRPERIDADRYSVDLLFQNDRVVAGRRGHPLRQARQLAELVDAEWILTGAREPLEREFAEVFAGYGLNPPVAMVQAESMIGVAALLSMTDALALLPRQWIDSPLFAGVVEMIAIEERMDSADIVRIARAGLPLTPAASHLATLFEREAGHYARQRAARHALPG</sequence>
<dbReference type="SUPFAM" id="SSF46785">
    <property type="entry name" value="Winged helix' DNA-binding domain"/>
    <property type="match status" value="1"/>
</dbReference>
<dbReference type="InterPro" id="IPR036388">
    <property type="entry name" value="WH-like_DNA-bd_sf"/>
</dbReference>
<evidence type="ECO:0000259" key="5">
    <source>
        <dbReference type="PROSITE" id="PS50931"/>
    </source>
</evidence>
<name>A0A3G8H8H9_9BURK</name>
<dbReference type="Pfam" id="PF00126">
    <property type="entry name" value="HTH_1"/>
    <property type="match status" value="1"/>
</dbReference>
<comment type="similarity">
    <text evidence="1">Belongs to the LysR transcriptional regulatory family.</text>
</comment>
<dbReference type="FunFam" id="1.10.10.10:FF:000001">
    <property type="entry name" value="LysR family transcriptional regulator"/>
    <property type="match status" value="1"/>
</dbReference>
<dbReference type="PRINTS" id="PR00039">
    <property type="entry name" value="HTHLYSR"/>
</dbReference>
<reference evidence="7" key="1">
    <citation type="submission" date="2018-11" db="EMBL/GenBank/DDBJ databases">
        <title>FDA dAtabase for Regulatory Grade micrObial Sequences (FDA-ARGOS): Supporting development and validation of Infectious Disease Dx tests.</title>
        <authorList>
            <person name="Goldberg B."/>
            <person name="Campos J."/>
            <person name="Tallon L."/>
            <person name="Sadzewicz L."/>
            <person name="Zhao X."/>
            <person name="Vavikolanu K."/>
            <person name="Mehta A."/>
            <person name="Aluvathingal J."/>
            <person name="Nadendla S."/>
            <person name="Geyer C."/>
            <person name="Nandy P."/>
            <person name="Yan Y."/>
            <person name="Sichtig H."/>
        </authorList>
    </citation>
    <scope>NUCLEOTIDE SEQUENCE [LARGE SCALE GENOMIC DNA]</scope>
    <source>
        <strain evidence="7">FDAARGOS_614</strain>
    </source>
</reference>
<protein>
    <submittedName>
        <fullName evidence="6">LysR family transcriptional regulator</fullName>
    </submittedName>
</protein>
<dbReference type="InterPro" id="IPR005119">
    <property type="entry name" value="LysR_subst-bd"/>
</dbReference>
<dbReference type="InterPro" id="IPR036390">
    <property type="entry name" value="WH_DNA-bd_sf"/>
</dbReference>
<dbReference type="AlphaFoldDB" id="A0A3G8H8H9"/>
<dbReference type="GO" id="GO:0003700">
    <property type="term" value="F:DNA-binding transcription factor activity"/>
    <property type="evidence" value="ECO:0007669"/>
    <property type="project" value="InterPro"/>
</dbReference>
<dbReference type="Gene3D" id="1.10.10.10">
    <property type="entry name" value="Winged helix-like DNA-binding domain superfamily/Winged helix DNA-binding domain"/>
    <property type="match status" value="1"/>
</dbReference>
<gene>
    <name evidence="6" type="ORF">EHF44_26195</name>
</gene>
<dbReference type="Pfam" id="PF03466">
    <property type="entry name" value="LysR_substrate"/>
    <property type="match status" value="1"/>
</dbReference>
<proteinExistence type="inferred from homology"/>
<dbReference type="InterPro" id="IPR000847">
    <property type="entry name" value="LysR_HTH_N"/>
</dbReference>
<evidence type="ECO:0000256" key="3">
    <source>
        <dbReference type="ARBA" id="ARBA00023125"/>
    </source>
</evidence>
<keyword evidence="4" id="KW-0804">Transcription</keyword>
<dbReference type="RefSeq" id="WP_124686584.1">
    <property type="nucleotide sequence ID" value="NZ_CP033970.1"/>
</dbReference>
<dbReference type="PANTHER" id="PTHR30419">
    <property type="entry name" value="HTH-TYPE TRANSCRIPTIONAL REGULATOR YBHD"/>
    <property type="match status" value="1"/>
</dbReference>
<evidence type="ECO:0000256" key="2">
    <source>
        <dbReference type="ARBA" id="ARBA00023015"/>
    </source>
</evidence>
<dbReference type="InterPro" id="IPR050950">
    <property type="entry name" value="HTH-type_LysR_regulators"/>
</dbReference>
<keyword evidence="2" id="KW-0805">Transcription regulation</keyword>
<accession>A0A3G8H8H9</accession>
<evidence type="ECO:0000256" key="1">
    <source>
        <dbReference type="ARBA" id="ARBA00009437"/>
    </source>
</evidence>
<dbReference type="GO" id="GO:0003677">
    <property type="term" value="F:DNA binding"/>
    <property type="evidence" value="ECO:0007669"/>
    <property type="project" value="UniProtKB-KW"/>
</dbReference>
<dbReference type="OrthoDB" id="8524600at2"/>
<dbReference type="PROSITE" id="PS50931">
    <property type="entry name" value="HTH_LYSR"/>
    <property type="match status" value="1"/>
</dbReference>
<dbReference type="KEGG" id="cpau:EHF44_26195"/>